<comment type="caution">
    <text evidence="13">The sequence shown here is derived from an EMBL/GenBank/DDBJ whole genome shotgun (WGS) entry which is preliminary data.</text>
</comment>
<dbReference type="RefSeq" id="WP_048363781.1">
    <property type="nucleotide sequence ID" value="NZ_JYLF01000003.1"/>
</dbReference>
<keyword evidence="4 11" id="KW-0963">Cytoplasm</keyword>
<dbReference type="GO" id="GO:0005524">
    <property type="term" value="F:ATP binding"/>
    <property type="evidence" value="ECO:0007669"/>
    <property type="project" value="UniProtKB-UniRule"/>
</dbReference>
<evidence type="ECO:0000256" key="1">
    <source>
        <dbReference type="ARBA" id="ARBA00004496"/>
    </source>
</evidence>
<reference evidence="13 14" key="1">
    <citation type="submission" date="2015-02" db="EMBL/GenBank/DDBJ databases">
        <title>Pseudomonas helleri sp. nov. and Pseudomonas weihenstephanensis sp. nov., isolated from raw cows milk.</title>
        <authorList>
            <person name="von Neubeck M."/>
            <person name="Huptas C."/>
            <person name="Wenning M."/>
            <person name="Scherer S."/>
        </authorList>
    </citation>
    <scope>NUCLEOTIDE SEQUENCE [LARGE SCALE GENOMIC DNA]</scope>
    <source>
        <strain evidence="13 14">DSM 29166</strain>
    </source>
</reference>
<comment type="similarity">
    <text evidence="2 11">Belongs to the class-II aminoacyl-tRNA synthetase family.</text>
</comment>
<dbReference type="EMBL" id="JYLF01000003">
    <property type="protein sequence ID" value="KMN13958.1"/>
    <property type="molecule type" value="Genomic_DNA"/>
</dbReference>
<dbReference type="Proteomes" id="UP000036325">
    <property type="component" value="Unassembled WGS sequence"/>
</dbReference>
<evidence type="ECO:0000256" key="10">
    <source>
        <dbReference type="ARBA" id="ARBA00047937"/>
    </source>
</evidence>
<evidence type="ECO:0000259" key="12">
    <source>
        <dbReference type="Pfam" id="PF05746"/>
    </source>
</evidence>
<evidence type="ECO:0000256" key="6">
    <source>
        <dbReference type="ARBA" id="ARBA00022741"/>
    </source>
</evidence>
<dbReference type="OrthoDB" id="9775440at2"/>
<feature type="domain" description="DALR anticodon binding" evidence="12">
    <location>
        <begin position="579"/>
        <end position="670"/>
    </location>
</feature>
<keyword evidence="7 11" id="KW-0067">ATP-binding</keyword>
<organism evidence="13 14">
    <name type="scientific">Pseudomonas weihenstephanensis</name>
    <dbReference type="NCBI Taxonomy" id="1608994"/>
    <lineage>
        <taxon>Bacteria</taxon>
        <taxon>Pseudomonadati</taxon>
        <taxon>Pseudomonadota</taxon>
        <taxon>Gammaproteobacteria</taxon>
        <taxon>Pseudomonadales</taxon>
        <taxon>Pseudomonadaceae</taxon>
        <taxon>Pseudomonas</taxon>
    </lineage>
</organism>
<evidence type="ECO:0000256" key="5">
    <source>
        <dbReference type="ARBA" id="ARBA00022598"/>
    </source>
</evidence>
<dbReference type="NCBIfam" id="TIGR00211">
    <property type="entry name" value="glyS"/>
    <property type="match status" value="1"/>
</dbReference>
<protein>
    <recommendedName>
        <fullName evidence="11">Glycine--tRNA ligase beta subunit</fullName>
        <ecNumber evidence="11">6.1.1.14</ecNumber>
    </recommendedName>
    <alternativeName>
        <fullName evidence="11">Glycyl-tRNA synthetase beta subunit</fullName>
        <shortName evidence="11">GlyRS</shortName>
    </alternativeName>
</protein>
<dbReference type="InterPro" id="IPR015944">
    <property type="entry name" value="Gly-tRNA-synth_bsu"/>
</dbReference>
<dbReference type="GO" id="GO:0005829">
    <property type="term" value="C:cytosol"/>
    <property type="evidence" value="ECO:0007669"/>
    <property type="project" value="TreeGrafter"/>
</dbReference>
<comment type="catalytic activity">
    <reaction evidence="10 11">
        <text>tRNA(Gly) + glycine + ATP = glycyl-tRNA(Gly) + AMP + diphosphate</text>
        <dbReference type="Rhea" id="RHEA:16013"/>
        <dbReference type="Rhea" id="RHEA-COMP:9664"/>
        <dbReference type="Rhea" id="RHEA-COMP:9683"/>
        <dbReference type="ChEBI" id="CHEBI:30616"/>
        <dbReference type="ChEBI" id="CHEBI:33019"/>
        <dbReference type="ChEBI" id="CHEBI:57305"/>
        <dbReference type="ChEBI" id="CHEBI:78442"/>
        <dbReference type="ChEBI" id="CHEBI:78522"/>
        <dbReference type="ChEBI" id="CHEBI:456215"/>
        <dbReference type="EC" id="6.1.1.14"/>
    </reaction>
</comment>
<dbReference type="InterPro" id="IPR008909">
    <property type="entry name" value="DALR_anticod-bd"/>
</dbReference>
<evidence type="ECO:0000313" key="14">
    <source>
        <dbReference type="Proteomes" id="UP000036325"/>
    </source>
</evidence>
<name>A0A0J6IP37_9PSED</name>
<evidence type="ECO:0000256" key="9">
    <source>
        <dbReference type="ARBA" id="ARBA00023146"/>
    </source>
</evidence>
<dbReference type="PATRIC" id="fig|1608994.3.peg.2225"/>
<dbReference type="GO" id="GO:0004820">
    <property type="term" value="F:glycine-tRNA ligase activity"/>
    <property type="evidence" value="ECO:0007669"/>
    <property type="project" value="UniProtKB-UniRule"/>
</dbReference>
<evidence type="ECO:0000256" key="3">
    <source>
        <dbReference type="ARBA" id="ARBA00011209"/>
    </source>
</evidence>
<dbReference type="Pfam" id="PF02092">
    <property type="entry name" value="tRNA_synt_2f"/>
    <property type="match status" value="1"/>
</dbReference>
<dbReference type="AlphaFoldDB" id="A0A0J6IP37"/>
<keyword evidence="9 11" id="KW-0030">Aminoacyl-tRNA synthetase</keyword>
<evidence type="ECO:0000256" key="7">
    <source>
        <dbReference type="ARBA" id="ARBA00022840"/>
    </source>
</evidence>
<comment type="subcellular location">
    <subcellularLocation>
        <location evidence="1 11">Cytoplasm</location>
    </subcellularLocation>
</comment>
<evidence type="ECO:0000256" key="11">
    <source>
        <dbReference type="HAMAP-Rule" id="MF_00255"/>
    </source>
</evidence>
<gene>
    <name evidence="11" type="primary">glyS</name>
    <name evidence="13" type="ORF">TU86_08065</name>
</gene>
<dbReference type="GO" id="GO:0006420">
    <property type="term" value="P:arginyl-tRNA aminoacylation"/>
    <property type="evidence" value="ECO:0007669"/>
    <property type="project" value="InterPro"/>
</dbReference>
<accession>A0A0J6IP37</accession>
<dbReference type="PANTHER" id="PTHR30075">
    <property type="entry name" value="GLYCYL-TRNA SYNTHETASE"/>
    <property type="match status" value="1"/>
</dbReference>
<dbReference type="PROSITE" id="PS50861">
    <property type="entry name" value="AA_TRNA_LIGASE_II_GLYAB"/>
    <property type="match status" value="1"/>
</dbReference>
<proteinExistence type="inferred from homology"/>
<comment type="subunit">
    <text evidence="3 11">Tetramer of two alpha and two beta subunits.</text>
</comment>
<keyword evidence="5 11" id="KW-0436">Ligase</keyword>
<evidence type="ECO:0000313" key="13">
    <source>
        <dbReference type="EMBL" id="KMN13958.1"/>
    </source>
</evidence>
<dbReference type="GO" id="GO:0006426">
    <property type="term" value="P:glycyl-tRNA aminoacylation"/>
    <property type="evidence" value="ECO:0007669"/>
    <property type="project" value="UniProtKB-UniRule"/>
</dbReference>
<dbReference type="STRING" id="1608994.TU86_08065"/>
<evidence type="ECO:0000256" key="8">
    <source>
        <dbReference type="ARBA" id="ARBA00022917"/>
    </source>
</evidence>
<evidence type="ECO:0000256" key="4">
    <source>
        <dbReference type="ARBA" id="ARBA00022490"/>
    </source>
</evidence>
<evidence type="ECO:0000256" key="2">
    <source>
        <dbReference type="ARBA" id="ARBA00008226"/>
    </source>
</evidence>
<dbReference type="EC" id="6.1.1.14" evidence="11"/>
<dbReference type="Pfam" id="PF05746">
    <property type="entry name" value="DALR_1"/>
    <property type="match status" value="1"/>
</dbReference>
<dbReference type="PRINTS" id="PR01045">
    <property type="entry name" value="TRNASYNTHGB"/>
</dbReference>
<dbReference type="PANTHER" id="PTHR30075:SF2">
    <property type="entry name" value="GLYCINE--TRNA LIGASE, CHLOROPLASTIC_MITOCHONDRIAL 2"/>
    <property type="match status" value="1"/>
</dbReference>
<keyword evidence="6 11" id="KW-0547">Nucleotide-binding</keyword>
<dbReference type="InterPro" id="IPR006194">
    <property type="entry name" value="Gly-tRNA-synth_heterodimer"/>
</dbReference>
<dbReference type="SUPFAM" id="SSF109604">
    <property type="entry name" value="HD-domain/PDEase-like"/>
    <property type="match status" value="1"/>
</dbReference>
<sequence length="684" mass="75039">MSAQDFLVELGTEELPPKALNTLAEAFLAGIEKGLQSAGLNFTAKKVYAAPRRLAVLLTQLDTQQPDRSINIDGPPRQAAFDAEGNPTQAALGFAKKCGVDLSEIDQSGPKLRFSQVIVGKPTASLLPTIVEDSLNDLPIPKRMRWGARKEEFVRPTQWLVMLLGDDVVDCTILAQKAGRDSRGHRFHHPENVRISAPANYLEDLRKAYVLADFYERRELISKRVAELATMQEGTAIVPPSLLDEVTSLVEWPVPLVCSFEERFLDVPQEALITTMQDNQKYFCLLDVDGKLLPRFITVANIESKDAQQIISGNEKVVRPRLTDAEFFFKQDKKQTLESFNLRLQNVVFQAQLGSVFDKAERVSKLAAFIAPRIGGDAQRAARAGLLSKCDLATEMVGEFPEMQGIAGYYYALNDGEPEDVALALNEQYMPRGAGAELPGTLTGAAVAIADKLDTLVGIFGIGMLPTGSKDPYALRRAALGILRILIDKKLDLDLTEAVNFAVTAFGAKIKSAGLADQVLEFIFDRLRARYEDEGVDVATYLSVRALQPTSALDFDQRVQAVQAFRQLPEAAALAAVNKRVSNLLSKVDGNVSTHVEAKFFDNASEFSLYSAIQKADEAVQPMAAARQYNEALTRLAALREPVDAFFEAVMINAEDANVRANRYALLARLRGLFLGVADISLLG</sequence>
<dbReference type="HAMAP" id="MF_00255">
    <property type="entry name" value="Gly_tRNA_synth_beta"/>
    <property type="match status" value="1"/>
</dbReference>
<dbReference type="GO" id="GO:0004814">
    <property type="term" value="F:arginine-tRNA ligase activity"/>
    <property type="evidence" value="ECO:0007669"/>
    <property type="project" value="InterPro"/>
</dbReference>
<keyword evidence="8 11" id="KW-0648">Protein biosynthesis</keyword>